<reference evidence="3 4" key="1">
    <citation type="submission" date="2020-07" db="EMBL/GenBank/DDBJ databases">
        <title>Sequencing the genomes of 1000 actinobacteria strains.</title>
        <authorList>
            <person name="Klenk H.-P."/>
        </authorList>
    </citation>
    <scope>NUCLEOTIDE SEQUENCE [LARGE SCALE GENOMIC DNA]</scope>
    <source>
        <strain evidence="3 4">DSM 45975</strain>
    </source>
</reference>
<accession>A0A839DWZ0</accession>
<evidence type="ECO:0000313" key="3">
    <source>
        <dbReference type="EMBL" id="MBA8825553.1"/>
    </source>
</evidence>
<dbReference type="InterPro" id="IPR001447">
    <property type="entry name" value="Arylamine_N-AcTrfase"/>
</dbReference>
<evidence type="ECO:0000256" key="2">
    <source>
        <dbReference type="SAM" id="MobiDB-lite"/>
    </source>
</evidence>
<proteinExistence type="inferred from homology"/>
<gene>
    <name evidence="3" type="ORF">FHX42_002904</name>
</gene>
<evidence type="ECO:0000256" key="1">
    <source>
        <dbReference type="ARBA" id="ARBA00006547"/>
    </source>
</evidence>
<comment type="caution">
    <text evidence="3">The sequence shown here is derived from an EMBL/GenBank/DDBJ whole genome shotgun (WGS) entry which is preliminary data.</text>
</comment>
<dbReference type="InterPro" id="IPR038765">
    <property type="entry name" value="Papain-like_cys_pep_sf"/>
</dbReference>
<name>A0A839DWZ0_9PSEU</name>
<keyword evidence="4" id="KW-1185">Reference proteome</keyword>
<comment type="similarity">
    <text evidence="1">Belongs to the arylamine N-acetyltransferase family.</text>
</comment>
<feature type="region of interest" description="Disordered" evidence="2">
    <location>
        <begin position="71"/>
        <end position="105"/>
    </location>
</feature>
<dbReference type="Proteomes" id="UP000569329">
    <property type="component" value="Unassembled WGS sequence"/>
</dbReference>
<dbReference type="RefSeq" id="WP_182544724.1">
    <property type="nucleotide sequence ID" value="NZ_JACGWZ010000003.1"/>
</dbReference>
<organism evidence="3 4">
    <name type="scientific">Halosaccharopolyspora lacisalsi</name>
    <dbReference type="NCBI Taxonomy" id="1000566"/>
    <lineage>
        <taxon>Bacteria</taxon>
        <taxon>Bacillati</taxon>
        <taxon>Actinomycetota</taxon>
        <taxon>Actinomycetes</taxon>
        <taxon>Pseudonocardiales</taxon>
        <taxon>Pseudonocardiaceae</taxon>
        <taxon>Halosaccharopolyspora</taxon>
    </lineage>
</organism>
<dbReference type="Gene3D" id="3.30.2140.10">
    <property type="entry name" value="Arylamine N-acetyltransferase"/>
    <property type="match status" value="1"/>
</dbReference>
<dbReference type="EMBL" id="JACGWZ010000003">
    <property type="protein sequence ID" value="MBA8825553.1"/>
    <property type="molecule type" value="Genomic_DNA"/>
</dbReference>
<dbReference type="SUPFAM" id="SSF54001">
    <property type="entry name" value="Cysteine proteinases"/>
    <property type="match status" value="1"/>
</dbReference>
<dbReference type="Pfam" id="PF00797">
    <property type="entry name" value="Acetyltransf_2"/>
    <property type="match status" value="1"/>
</dbReference>
<dbReference type="GO" id="GO:0016407">
    <property type="term" value="F:acetyltransferase activity"/>
    <property type="evidence" value="ECO:0007669"/>
    <property type="project" value="InterPro"/>
</dbReference>
<dbReference type="AlphaFoldDB" id="A0A839DWZ0"/>
<protein>
    <submittedName>
        <fullName evidence="3">Uncharacterized protein</fullName>
    </submittedName>
</protein>
<sequence>MVARTSIPTRRTTENDEWDIAAVDVEAYLERIDHPRVSPSTEALRSLHEAHVRTIPFENIDVVLGRHPGLEPHGAGEAAASGGLRGRPPLHRDPPFRKCVKACTS</sequence>
<evidence type="ECO:0000313" key="4">
    <source>
        <dbReference type="Proteomes" id="UP000569329"/>
    </source>
</evidence>